<gene>
    <name evidence="1" type="ORF">BCR42DRAFT_337302</name>
</gene>
<sequence>MTPPSPPIMTPSSSWTTNTTKSFFGAAEDPAVMMDRRSISQGMKLVSIAADEYDEGNEEVALDIYLTGLDKILMALPNKTDTKTKLALREKLLR</sequence>
<protein>
    <recommendedName>
        <fullName evidence="3">MIT domain-containing protein</fullName>
    </recommendedName>
</protein>
<dbReference type="InterPro" id="IPR036181">
    <property type="entry name" value="MIT_dom_sf"/>
</dbReference>
<evidence type="ECO:0000313" key="2">
    <source>
        <dbReference type="Proteomes" id="UP000193560"/>
    </source>
</evidence>
<dbReference type="AlphaFoldDB" id="A0A1X2HZP8"/>
<dbReference type="SUPFAM" id="SSF116846">
    <property type="entry name" value="MIT domain"/>
    <property type="match status" value="1"/>
</dbReference>
<evidence type="ECO:0000313" key="1">
    <source>
        <dbReference type="EMBL" id="ORZ06185.1"/>
    </source>
</evidence>
<comment type="caution">
    <text evidence="1">The sequence shown here is derived from an EMBL/GenBank/DDBJ whole genome shotgun (WGS) entry which is preliminary data.</text>
</comment>
<reference evidence="1 2" key="1">
    <citation type="submission" date="2016-07" db="EMBL/GenBank/DDBJ databases">
        <title>Pervasive Adenine N6-methylation of Active Genes in Fungi.</title>
        <authorList>
            <consortium name="DOE Joint Genome Institute"/>
            <person name="Mondo S.J."/>
            <person name="Dannebaum R.O."/>
            <person name="Kuo R.C."/>
            <person name="Labutti K."/>
            <person name="Haridas S."/>
            <person name="Kuo A."/>
            <person name="Salamov A."/>
            <person name="Ahrendt S.R."/>
            <person name="Lipzen A."/>
            <person name="Sullivan W."/>
            <person name="Andreopoulos W.B."/>
            <person name="Clum A."/>
            <person name="Lindquist E."/>
            <person name="Daum C."/>
            <person name="Ramamoorthy G.K."/>
            <person name="Gryganskyi A."/>
            <person name="Culley D."/>
            <person name="Magnuson J.K."/>
            <person name="James T.Y."/>
            <person name="O'Malley M.A."/>
            <person name="Stajich J.E."/>
            <person name="Spatafora J.W."/>
            <person name="Visel A."/>
            <person name="Grigoriev I.V."/>
        </authorList>
    </citation>
    <scope>NUCLEOTIDE SEQUENCE [LARGE SCALE GENOMIC DNA]</scope>
    <source>
        <strain evidence="1 2">NRRL 1336</strain>
    </source>
</reference>
<name>A0A1X2HZP8_9FUNG</name>
<dbReference type="Proteomes" id="UP000193560">
    <property type="component" value="Unassembled WGS sequence"/>
</dbReference>
<dbReference type="STRING" id="90262.A0A1X2HZP8"/>
<dbReference type="EMBL" id="MCGE01000040">
    <property type="protein sequence ID" value="ORZ06185.1"/>
    <property type="molecule type" value="Genomic_DNA"/>
</dbReference>
<keyword evidence="2" id="KW-1185">Reference proteome</keyword>
<organism evidence="1 2">
    <name type="scientific">Absidia repens</name>
    <dbReference type="NCBI Taxonomy" id="90262"/>
    <lineage>
        <taxon>Eukaryota</taxon>
        <taxon>Fungi</taxon>
        <taxon>Fungi incertae sedis</taxon>
        <taxon>Mucoromycota</taxon>
        <taxon>Mucoromycotina</taxon>
        <taxon>Mucoromycetes</taxon>
        <taxon>Mucorales</taxon>
        <taxon>Cunninghamellaceae</taxon>
        <taxon>Absidia</taxon>
    </lineage>
</organism>
<dbReference type="OrthoDB" id="2414723at2759"/>
<dbReference type="Gene3D" id="1.20.58.80">
    <property type="entry name" value="Phosphotransferase system, lactose/cellobiose-type IIA subunit"/>
    <property type="match status" value="1"/>
</dbReference>
<proteinExistence type="predicted"/>
<accession>A0A1X2HZP8</accession>
<evidence type="ECO:0008006" key="3">
    <source>
        <dbReference type="Google" id="ProtNLM"/>
    </source>
</evidence>